<name>A0A9P7U2W3_9HYPO</name>
<reference evidence="2 3" key="1">
    <citation type="journal article" date="2020" name="bioRxiv">
        <title>Whole genome comparisons of ergot fungi reveals the divergence and evolution of species within the genus Claviceps are the result of varying mechanisms driving genome evolution and host range expansion.</title>
        <authorList>
            <person name="Wyka S.A."/>
            <person name="Mondo S.J."/>
            <person name="Liu M."/>
            <person name="Dettman J."/>
            <person name="Nalam V."/>
            <person name="Broders K.D."/>
        </authorList>
    </citation>
    <scope>NUCLEOTIDE SEQUENCE [LARGE SCALE GENOMIC DNA]</scope>
    <source>
        <strain evidence="2 3">Clav52</strain>
    </source>
</reference>
<sequence length="136" mass="15007">MGRTSYEQAGMARFEIPRSRLIEQADDKGVLHRDVGWENVLFNPETKGVMVIDFERADLLDKSTSARQDAAGELETPEKTTQQLRAASCAVKSGMMLSLLYKNDCSLKCTSLDVSSSIFFEQRCGSGSYAAGENLK</sequence>
<gene>
    <name evidence="2" type="ORF">E4U09_007338</name>
</gene>
<dbReference type="AlphaFoldDB" id="A0A9P7U2W3"/>
<dbReference type="InterPro" id="IPR011009">
    <property type="entry name" value="Kinase-like_dom_sf"/>
</dbReference>
<evidence type="ECO:0000313" key="2">
    <source>
        <dbReference type="EMBL" id="KAG6285383.1"/>
    </source>
</evidence>
<comment type="caution">
    <text evidence="2">The sequence shown here is derived from an EMBL/GenBank/DDBJ whole genome shotgun (WGS) entry which is preliminary data.</text>
</comment>
<accession>A0A9P7U2W3</accession>
<feature type="domain" description="Protein kinase" evidence="1">
    <location>
        <begin position="1"/>
        <end position="136"/>
    </location>
</feature>
<dbReference type="Gene3D" id="1.10.510.10">
    <property type="entry name" value="Transferase(Phosphotransferase) domain 1"/>
    <property type="match status" value="1"/>
</dbReference>
<protein>
    <recommendedName>
        <fullName evidence="1">Protein kinase domain-containing protein</fullName>
    </recommendedName>
</protein>
<proteinExistence type="predicted"/>
<dbReference type="GO" id="GO:0004672">
    <property type="term" value="F:protein kinase activity"/>
    <property type="evidence" value="ECO:0007669"/>
    <property type="project" value="InterPro"/>
</dbReference>
<evidence type="ECO:0000259" key="1">
    <source>
        <dbReference type="PROSITE" id="PS50011"/>
    </source>
</evidence>
<dbReference type="SUPFAM" id="SSF56112">
    <property type="entry name" value="Protein kinase-like (PK-like)"/>
    <property type="match status" value="1"/>
</dbReference>
<dbReference type="Proteomes" id="UP000707071">
    <property type="component" value="Unassembled WGS sequence"/>
</dbReference>
<dbReference type="EMBL" id="SRRH01000733">
    <property type="protein sequence ID" value="KAG6285383.1"/>
    <property type="molecule type" value="Genomic_DNA"/>
</dbReference>
<keyword evidence="3" id="KW-1185">Reference proteome</keyword>
<organism evidence="2 3">
    <name type="scientific">Claviceps aff. purpurea</name>
    <dbReference type="NCBI Taxonomy" id="1967640"/>
    <lineage>
        <taxon>Eukaryota</taxon>
        <taxon>Fungi</taxon>
        <taxon>Dikarya</taxon>
        <taxon>Ascomycota</taxon>
        <taxon>Pezizomycotina</taxon>
        <taxon>Sordariomycetes</taxon>
        <taxon>Hypocreomycetidae</taxon>
        <taxon>Hypocreales</taxon>
        <taxon>Clavicipitaceae</taxon>
        <taxon>Claviceps</taxon>
    </lineage>
</organism>
<evidence type="ECO:0000313" key="3">
    <source>
        <dbReference type="Proteomes" id="UP000707071"/>
    </source>
</evidence>
<dbReference type="PROSITE" id="PS50011">
    <property type="entry name" value="PROTEIN_KINASE_DOM"/>
    <property type="match status" value="1"/>
</dbReference>
<dbReference type="GO" id="GO:0005524">
    <property type="term" value="F:ATP binding"/>
    <property type="evidence" value="ECO:0007669"/>
    <property type="project" value="InterPro"/>
</dbReference>
<dbReference type="InterPro" id="IPR000719">
    <property type="entry name" value="Prot_kinase_dom"/>
</dbReference>